<dbReference type="EMBL" id="JAANIA010000992">
    <property type="protein sequence ID" value="KAG5322586.1"/>
    <property type="molecule type" value="Genomic_DNA"/>
</dbReference>
<feature type="non-terminal residue" evidence="2">
    <location>
        <position position="589"/>
    </location>
</feature>
<keyword evidence="3" id="KW-1185">Reference proteome</keyword>
<dbReference type="GO" id="GO:0030317">
    <property type="term" value="P:flagellated sperm motility"/>
    <property type="evidence" value="ECO:0007669"/>
    <property type="project" value="TreeGrafter"/>
</dbReference>
<dbReference type="GO" id="GO:0060271">
    <property type="term" value="P:cilium assembly"/>
    <property type="evidence" value="ECO:0007669"/>
    <property type="project" value="TreeGrafter"/>
</dbReference>
<name>A0A836FN47_9HYME</name>
<evidence type="ECO:0000259" key="1">
    <source>
        <dbReference type="Pfam" id="PF25805"/>
    </source>
</evidence>
<gene>
    <name evidence="2" type="primary">Iqub_1</name>
    <name evidence="2" type="ORF">G6Z78_0010307</name>
</gene>
<dbReference type="InterPro" id="IPR037695">
    <property type="entry name" value="IQUB"/>
</dbReference>
<dbReference type="PANTHER" id="PTHR21074:SF0">
    <property type="entry name" value="IQ AND UBIQUITIN-LIKE DOMAIN-CONTAINING PROTEIN"/>
    <property type="match status" value="1"/>
</dbReference>
<evidence type="ECO:0000313" key="3">
    <source>
        <dbReference type="Proteomes" id="UP000668214"/>
    </source>
</evidence>
<dbReference type="InterPro" id="IPR057887">
    <property type="entry name" value="IQUB_helical"/>
</dbReference>
<dbReference type="GO" id="GO:0001669">
    <property type="term" value="C:acrosomal vesicle"/>
    <property type="evidence" value="ECO:0007669"/>
    <property type="project" value="TreeGrafter"/>
</dbReference>
<evidence type="ECO:0000313" key="2">
    <source>
        <dbReference type="EMBL" id="KAG5322586.1"/>
    </source>
</evidence>
<organism evidence="2 3">
    <name type="scientific">Pseudoatta argentina</name>
    <dbReference type="NCBI Taxonomy" id="621737"/>
    <lineage>
        <taxon>Eukaryota</taxon>
        <taxon>Metazoa</taxon>
        <taxon>Ecdysozoa</taxon>
        <taxon>Arthropoda</taxon>
        <taxon>Hexapoda</taxon>
        <taxon>Insecta</taxon>
        <taxon>Pterygota</taxon>
        <taxon>Neoptera</taxon>
        <taxon>Endopterygota</taxon>
        <taxon>Hymenoptera</taxon>
        <taxon>Apocrita</taxon>
        <taxon>Aculeata</taxon>
        <taxon>Formicoidea</taxon>
        <taxon>Formicidae</taxon>
        <taxon>Myrmicinae</taxon>
        <taxon>Pseudoatta</taxon>
    </lineage>
</organism>
<comment type="caution">
    <text evidence="2">The sequence shown here is derived from an EMBL/GenBank/DDBJ whole genome shotgun (WGS) entry which is preliminary data.</text>
</comment>
<proteinExistence type="predicted"/>
<accession>A0A836FN47</accession>
<dbReference type="AlphaFoldDB" id="A0A836FN47"/>
<dbReference type="Proteomes" id="UP000668214">
    <property type="component" value="Unassembled WGS sequence"/>
</dbReference>
<dbReference type="Pfam" id="PF25805">
    <property type="entry name" value="IQUB"/>
    <property type="match status" value="1"/>
</dbReference>
<feature type="non-terminal residue" evidence="2">
    <location>
        <position position="1"/>
    </location>
</feature>
<feature type="domain" description="IQ motif and ubiquitin-like" evidence="1">
    <location>
        <begin position="281"/>
        <end position="395"/>
    </location>
</feature>
<dbReference type="GO" id="GO:0031514">
    <property type="term" value="C:motile cilium"/>
    <property type="evidence" value="ECO:0007669"/>
    <property type="project" value="TreeGrafter"/>
</dbReference>
<protein>
    <submittedName>
        <fullName evidence="2">IQUB protein</fullName>
    </submittedName>
</protein>
<sequence length="589" mass="67758">MSAAHQSEFIFVAEAFERQVATIVILPLLRPGLATGPSRHNAEDKRSQAISTNLKEKIKTKPFLGGWRNIVTGLIYHNACTQTRSDDGTKSRITQTIAVVDTVTDVVHDQAVQVEVMQFLPDARDRIIVPGIFSFRTPASIEEIKPLSCQDNSRILNNIIKIQRCYRAYRARVAARANAFQVADVSRCDEANVIEHVECSQMLSTYSGTDFVILNRCPPRTSSDFESLYNLLDRWRILETERASLTLLGSSRIAACDLILSKEVELLRAIDSMKTIVRLKSREQKRYRFLDELSRSITWQDSQGRPILVDTLRVQRARQHRNVYALLANENLSIPERVDLLHDVKQIADMHTCSQSHELVYLVNQELDLLTCHVNTGRLNWLRNRLKLSFLKLARNTLQGDIEEDIHLFDWSNTNITRLCRTCGKLLSLEKFPRERRLRSSSCVYCTSIQTRKGPRIVYEPYERMLWEVRRFEAKMGCYGSLAFVIGVKVICRLVNKVWHGRSGISECDDLDELRLTRFRRELEWAPWNSLLLTKTEVAIHHGIIDVESFYDSSLLQKFCIKNLQAKVHFESIAHARRNIVTPSSTENQ</sequence>
<reference evidence="2" key="1">
    <citation type="submission" date="2020-02" db="EMBL/GenBank/DDBJ databases">
        <title>Relaxed selection underlies rapid genomic changes in the transitions from sociality to social parasitism in ants.</title>
        <authorList>
            <person name="Bi X."/>
        </authorList>
    </citation>
    <scope>NUCLEOTIDE SEQUENCE</scope>
    <source>
        <strain evidence="2">BGI-DK2014c</strain>
        <tissue evidence="2">Whole body</tissue>
    </source>
</reference>
<dbReference type="PANTHER" id="PTHR21074">
    <property type="entry name" value="IQ AND UBIQUITIN-LIKE DOMAIN-CONTAINING PROTEIN"/>
    <property type="match status" value="1"/>
</dbReference>